<gene>
    <name evidence="2" type="ORF">Fmac_000235</name>
</gene>
<reference evidence="2 3" key="1">
    <citation type="submission" date="2024-08" db="EMBL/GenBank/DDBJ databases">
        <title>Insights into the chromosomal genome structure of Flemingia macrophylla.</title>
        <authorList>
            <person name="Ding Y."/>
            <person name="Zhao Y."/>
            <person name="Bi W."/>
            <person name="Wu M."/>
            <person name="Zhao G."/>
            <person name="Gong Y."/>
            <person name="Li W."/>
            <person name="Zhang P."/>
        </authorList>
    </citation>
    <scope>NUCLEOTIDE SEQUENCE [LARGE SCALE GENOMIC DNA]</scope>
    <source>
        <strain evidence="2">DYQJB</strain>
        <tissue evidence="2">Leaf</tissue>
    </source>
</reference>
<dbReference type="AlphaFoldDB" id="A0ABD1NGI8"/>
<organism evidence="2 3">
    <name type="scientific">Flemingia macrophylla</name>
    <dbReference type="NCBI Taxonomy" id="520843"/>
    <lineage>
        <taxon>Eukaryota</taxon>
        <taxon>Viridiplantae</taxon>
        <taxon>Streptophyta</taxon>
        <taxon>Embryophyta</taxon>
        <taxon>Tracheophyta</taxon>
        <taxon>Spermatophyta</taxon>
        <taxon>Magnoliopsida</taxon>
        <taxon>eudicotyledons</taxon>
        <taxon>Gunneridae</taxon>
        <taxon>Pentapetalae</taxon>
        <taxon>rosids</taxon>
        <taxon>fabids</taxon>
        <taxon>Fabales</taxon>
        <taxon>Fabaceae</taxon>
        <taxon>Papilionoideae</taxon>
        <taxon>50 kb inversion clade</taxon>
        <taxon>NPAAA clade</taxon>
        <taxon>indigoferoid/millettioid clade</taxon>
        <taxon>Phaseoleae</taxon>
        <taxon>Flemingia</taxon>
    </lineage>
</organism>
<keyword evidence="3" id="KW-1185">Reference proteome</keyword>
<sequence>MEQFETIYTHARSEVHLVLEARITFMGPVDEEIIRNKCWIALLGGITNRGRLYGVGKVGSTLRLGDTFPNLSSGRSTQESEKILQLEQEVRQSREETRQSREEARQSREQNERLQHRLLIHLFRRRSSPVSITYRMDSVRGTEQKQAFGPNKNRRMKKNGASNRRENLDTCAGLLSPPSSVLLVQQQPPLLPLPHVWRNPSIQGHVNNKMRSRYFSLKKGSGTQSIINRDDFPEEVPAEDDVVWGSVFSLAPPPSSLPLPRFSLRSKLACNAAAAASGGVDDGATDNLRRLLRLR</sequence>
<feature type="region of interest" description="Disordered" evidence="1">
    <location>
        <begin position="88"/>
        <end position="111"/>
    </location>
</feature>
<evidence type="ECO:0000256" key="1">
    <source>
        <dbReference type="SAM" id="MobiDB-lite"/>
    </source>
</evidence>
<proteinExistence type="predicted"/>
<dbReference type="Proteomes" id="UP001603857">
    <property type="component" value="Unassembled WGS sequence"/>
</dbReference>
<name>A0ABD1NGI8_9FABA</name>
<dbReference type="EMBL" id="JBGMDY010000001">
    <property type="protein sequence ID" value="KAL2346235.1"/>
    <property type="molecule type" value="Genomic_DNA"/>
</dbReference>
<comment type="caution">
    <text evidence="2">The sequence shown here is derived from an EMBL/GenBank/DDBJ whole genome shotgun (WGS) entry which is preliminary data.</text>
</comment>
<dbReference type="PANTHER" id="PTHR33670:SF14">
    <property type="entry name" value="T20H2.15 PROTEIN"/>
    <property type="match status" value="1"/>
</dbReference>
<evidence type="ECO:0000313" key="2">
    <source>
        <dbReference type="EMBL" id="KAL2346235.1"/>
    </source>
</evidence>
<protein>
    <submittedName>
        <fullName evidence="2">Uncharacterized protein</fullName>
    </submittedName>
</protein>
<accession>A0ABD1NGI8</accession>
<dbReference type="PANTHER" id="PTHR33670">
    <property type="entry name" value="SPLICING FACTOR, PROLINE- AND GLUTAMINE-RICH-LIKE"/>
    <property type="match status" value="1"/>
</dbReference>
<evidence type="ECO:0000313" key="3">
    <source>
        <dbReference type="Proteomes" id="UP001603857"/>
    </source>
</evidence>